<dbReference type="AlphaFoldDB" id="A0A9X2D1Z4"/>
<dbReference type="PANTHER" id="PTHR21192:SF2">
    <property type="entry name" value="NADH DEHYDROGENASE [UBIQUINONE] 1 ALPHA SUBCOMPLEX ASSEMBLY FACTOR 3"/>
    <property type="match status" value="1"/>
</dbReference>
<name>A0A9X2D1Z4_9GAMM</name>
<dbReference type="Pfam" id="PF04430">
    <property type="entry name" value="DUF498"/>
    <property type="match status" value="1"/>
</dbReference>
<dbReference type="PANTHER" id="PTHR21192">
    <property type="entry name" value="NUCLEAR PROTEIN E3-3"/>
    <property type="match status" value="1"/>
</dbReference>
<gene>
    <name evidence="1" type="ORF">LOX96_09275</name>
</gene>
<dbReference type="RefSeq" id="WP_250421188.1">
    <property type="nucleotide sequence ID" value="NZ_JAJKBJ010000009.1"/>
</dbReference>
<reference evidence="1" key="1">
    <citation type="submission" date="2021-11" db="EMBL/GenBank/DDBJ databases">
        <title>Legionella maioricencis sp. nov., a new species isolated from hot water samples in Mallorca.</title>
        <authorList>
            <person name="Crespi S."/>
            <person name="Drasar V."/>
            <person name="Salva-Serra F."/>
            <person name="Jaen-Luchoro D."/>
            <person name="Pineiro-Iglesias B."/>
            <person name="Aliaga F."/>
            <person name="Fernandez-Juarez V."/>
            <person name="Coll G."/>
            <person name="Moore E.R.B."/>
            <person name="Bennasar-Figueras A."/>
        </authorList>
    </citation>
    <scope>NUCLEOTIDE SEQUENCE</scope>
    <source>
        <strain evidence="1">HCPI-6</strain>
    </source>
</reference>
<proteinExistence type="predicted"/>
<organism evidence="1 2">
    <name type="scientific">Legionella maioricensis</name>
    <dbReference type="NCBI Taxonomy" id="2896528"/>
    <lineage>
        <taxon>Bacteria</taxon>
        <taxon>Pseudomonadati</taxon>
        <taxon>Pseudomonadota</taxon>
        <taxon>Gammaproteobacteria</taxon>
        <taxon>Legionellales</taxon>
        <taxon>Legionellaceae</taxon>
        <taxon>Legionella</taxon>
    </lineage>
</organism>
<keyword evidence="2" id="KW-1185">Reference proteome</keyword>
<dbReference type="InterPro" id="IPR036748">
    <property type="entry name" value="MTH938-like_sf"/>
</dbReference>
<sequence>MHINLEAAEQHAVQAYSDKKIQINSIIYENSLIVSKEEIITDLSISDIQNIDESYLNLLLKLKPELVIIGHENTGKYPPMAIISQLSQQQIGIECMSIGAACRTYNVLLGEHRTVIAGFIFKK</sequence>
<dbReference type="EMBL" id="JAJKBJ010000009">
    <property type="protein sequence ID" value="MCL9684282.1"/>
    <property type="molecule type" value="Genomic_DNA"/>
</dbReference>
<protein>
    <submittedName>
        <fullName evidence="1">Mth938-like domain-containing protein</fullName>
    </submittedName>
</protein>
<dbReference type="CDD" id="cd05560">
    <property type="entry name" value="Xcc1710_like"/>
    <property type="match status" value="1"/>
</dbReference>
<dbReference type="Gene3D" id="3.40.1230.10">
    <property type="entry name" value="MTH938-like"/>
    <property type="match status" value="1"/>
</dbReference>
<dbReference type="InterPro" id="IPR007523">
    <property type="entry name" value="NDUFAF3/AAMDC"/>
</dbReference>
<dbReference type="Proteomes" id="UP001139721">
    <property type="component" value="Unassembled WGS sequence"/>
</dbReference>
<evidence type="ECO:0000313" key="2">
    <source>
        <dbReference type="Proteomes" id="UP001139721"/>
    </source>
</evidence>
<dbReference type="SUPFAM" id="SSF64076">
    <property type="entry name" value="MTH938-like"/>
    <property type="match status" value="1"/>
</dbReference>
<accession>A0A9X2D1Z4</accession>
<evidence type="ECO:0000313" key="1">
    <source>
        <dbReference type="EMBL" id="MCL9684282.1"/>
    </source>
</evidence>
<comment type="caution">
    <text evidence="1">The sequence shown here is derived from an EMBL/GenBank/DDBJ whole genome shotgun (WGS) entry which is preliminary data.</text>
</comment>